<keyword evidence="1" id="KW-1133">Transmembrane helix</keyword>
<evidence type="ECO:0000313" key="4">
    <source>
        <dbReference type="Proteomes" id="UP000321196"/>
    </source>
</evidence>
<keyword evidence="1" id="KW-0472">Membrane</keyword>
<evidence type="ECO:0000259" key="2">
    <source>
        <dbReference type="Pfam" id="PF03703"/>
    </source>
</evidence>
<dbReference type="EMBL" id="VRSW01000001">
    <property type="protein sequence ID" value="TXK06698.1"/>
    <property type="molecule type" value="Genomic_DNA"/>
</dbReference>
<name>A0A5C8HU48_9MICO</name>
<dbReference type="Proteomes" id="UP000321196">
    <property type="component" value="Unassembled WGS sequence"/>
</dbReference>
<dbReference type="Pfam" id="PF03703">
    <property type="entry name" value="bPH_2"/>
    <property type="match status" value="1"/>
</dbReference>
<keyword evidence="1" id="KW-0812">Transmembrane</keyword>
<feature type="transmembrane region" description="Helical" evidence="1">
    <location>
        <begin position="52"/>
        <end position="73"/>
    </location>
</feature>
<reference evidence="3 4" key="1">
    <citation type="submission" date="2019-08" db="EMBL/GenBank/DDBJ databases">
        <authorList>
            <person name="Dong K."/>
        </authorList>
    </citation>
    <scope>NUCLEOTIDE SEQUENCE [LARGE SCALE GENOMIC DNA]</scope>
    <source>
        <strain evidence="3 4">M4-8</strain>
    </source>
</reference>
<proteinExistence type="predicted"/>
<dbReference type="AlphaFoldDB" id="A0A5C8HU48"/>
<dbReference type="OrthoDB" id="4990503at2"/>
<comment type="caution">
    <text evidence="3">The sequence shown here is derived from an EMBL/GenBank/DDBJ whole genome shotgun (WGS) entry which is preliminary data.</text>
</comment>
<dbReference type="InterPro" id="IPR005182">
    <property type="entry name" value="YdbS-like_PH"/>
</dbReference>
<evidence type="ECO:0000256" key="1">
    <source>
        <dbReference type="SAM" id="Phobius"/>
    </source>
</evidence>
<keyword evidence="4" id="KW-1185">Reference proteome</keyword>
<feature type="domain" description="YdbS-like PH" evidence="2">
    <location>
        <begin position="72"/>
        <end position="141"/>
    </location>
</feature>
<organism evidence="3 4">
    <name type="scientific">Microbacterium mitrae</name>
    <dbReference type="NCBI Taxonomy" id="664640"/>
    <lineage>
        <taxon>Bacteria</taxon>
        <taxon>Bacillati</taxon>
        <taxon>Actinomycetota</taxon>
        <taxon>Actinomycetes</taxon>
        <taxon>Micrococcales</taxon>
        <taxon>Microbacteriaceae</taxon>
        <taxon>Microbacterium</taxon>
    </lineage>
</organism>
<protein>
    <submittedName>
        <fullName evidence="3">PH domain-containing protein</fullName>
    </submittedName>
</protein>
<evidence type="ECO:0000313" key="3">
    <source>
        <dbReference type="EMBL" id="TXK06698.1"/>
    </source>
</evidence>
<gene>
    <name evidence="3" type="ORF">FVP60_03885</name>
</gene>
<feature type="transmembrane region" description="Helical" evidence="1">
    <location>
        <begin position="23"/>
        <end position="40"/>
    </location>
</feature>
<sequence length="169" mass="18867">MPPPGSGTQEHLIARFRGQSRRLFFSGLILIAVAGATGYFTDNLPDGFENWMLWAAAGTIVLLFVVVPYLAWLSRRYTITTRRVITTTGLIIHRRSELSHARGYTMTVTRGPLQRLWGGGTISLSNGAEPPMLLRNVPNVRLIHEVLVDQVEINQILAHRDAQALPYGY</sequence>
<accession>A0A5C8HU48</accession>